<name>A0ABR2U2T9_9ROSI</name>
<proteinExistence type="predicted"/>
<dbReference type="Proteomes" id="UP001396334">
    <property type="component" value="Unassembled WGS sequence"/>
</dbReference>
<evidence type="ECO:0000313" key="2">
    <source>
        <dbReference type="EMBL" id="KAK9043940.1"/>
    </source>
</evidence>
<feature type="compositionally biased region" description="Polar residues" evidence="1">
    <location>
        <begin position="103"/>
        <end position="114"/>
    </location>
</feature>
<feature type="region of interest" description="Disordered" evidence="1">
    <location>
        <begin position="103"/>
        <end position="126"/>
    </location>
</feature>
<feature type="compositionally biased region" description="Basic and acidic residues" evidence="1">
    <location>
        <begin position="117"/>
        <end position="126"/>
    </location>
</feature>
<gene>
    <name evidence="2" type="ORF">V6N11_072263</name>
</gene>
<sequence length="126" mass="13939">MLFFGFVGLYSMFLVLGLFSPLPWPLRSYSCFAPRFLPGWVQLLYTNSTGRPLDGGLMSDRGLSLDGGLLQDWAEDGKCITVGKASSSHLDLFEFPPVLERSASPTPIESQQFSKKGRMDSHGACW</sequence>
<accession>A0ABR2U2T9</accession>
<organism evidence="2 3">
    <name type="scientific">Hibiscus sabdariffa</name>
    <name type="common">roselle</name>
    <dbReference type="NCBI Taxonomy" id="183260"/>
    <lineage>
        <taxon>Eukaryota</taxon>
        <taxon>Viridiplantae</taxon>
        <taxon>Streptophyta</taxon>
        <taxon>Embryophyta</taxon>
        <taxon>Tracheophyta</taxon>
        <taxon>Spermatophyta</taxon>
        <taxon>Magnoliopsida</taxon>
        <taxon>eudicotyledons</taxon>
        <taxon>Gunneridae</taxon>
        <taxon>Pentapetalae</taxon>
        <taxon>rosids</taxon>
        <taxon>malvids</taxon>
        <taxon>Malvales</taxon>
        <taxon>Malvaceae</taxon>
        <taxon>Malvoideae</taxon>
        <taxon>Hibiscus</taxon>
    </lineage>
</organism>
<evidence type="ECO:0000256" key="1">
    <source>
        <dbReference type="SAM" id="MobiDB-lite"/>
    </source>
</evidence>
<keyword evidence="3" id="KW-1185">Reference proteome</keyword>
<protein>
    <submittedName>
        <fullName evidence="2">Uncharacterized protein</fullName>
    </submittedName>
</protein>
<comment type="caution">
    <text evidence="2">The sequence shown here is derived from an EMBL/GenBank/DDBJ whole genome shotgun (WGS) entry which is preliminary data.</text>
</comment>
<reference evidence="2 3" key="1">
    <citation type="journal article" date="2024" name="G3 (Bethesda)">
        <title>Genome assembly of Hibiscus sabdariffa L. provides insights into metabolisms of medicinal natural products.</title>
        <authorList>
            <person name="Kim T."/>
        </authorList>
    </citation>
    <scope>NUCLEOTIDE SEQUENCE [LARGE SCALE GENOMIC DNA]</scope>
    <source>
        <strain evidence="2">TK-2024</strain>
        <tissue evidence="2">Old leaves</tissue>
    </source>
</reference>
<evidence type="ECO:0000313" key="3">
    <source>
        <dbReference type="Proteomes" id="UP001396334"/>
    </source>
</evidence>
<dbReference type="EMBL" id="JBBPBN010000003">
    <property type="protein sequence ID" value="KAK9043940.1"/>
    <property type="molecule type" value="Genomic_DNA"/>
</dbReference>